<keyword evidence="2" id="KW-1185">Reference proteome</keyword>
<dbReference type="AlphaFoldDB" id="A0A8J4XHH5"/>
<organism evidence="1 2">
    <name type="scientific">Clarias magur</name>
    <name type="common">Asian catfish</name>
    <name type="synonym">Macropteronotus magur</name>
    <dbReference type="NCBI Taxonomy" id="1594786"/>
    <lineage>
        <taxon>Eukaryota</taxon>
        <taxon>Metazoa</taxon>
        <taxon>Chordata</taxon>
        <taxon>Craniata</taxon>
        <taxon>Vertebrata</taxon>
        <taxon>Euteleostomi</taxon>
        <taxon>Actinopterygii</taxon>
        <taxon>Neopterygii</taxon>
        <taxon>Teleostei</taxon>
        <taxon>Ostariophysi</taxon>
        <taxon>Siluriformes</taxon>
        <taxon>Clariidae</taxon>
        <taxon>Clarias</taxon>
    </lineage>
</organism>
<evidence type="ECO:0000313" key="2">
    <source>
        <dbReference type="Proteomes" id="UP000727407"/>
    </source>
</evidence>
<dbReference type="Proteomes" id="UP000727407">
    <property type="component" value="Unassembled WGS sequence"/>
</dbReference>
<accession>A0A8J4XHH5</accession>
<dbReference type="EMBL" id="QNUK01000001">
    <property type="protein sequence ID" value="KAF5909976.1"/>
    <property type="molecule type" value="Genomic_DNA"/>
</dbReference>
<evidence type="ECO:0000313" key="1">
    <source>
        <dbReference type="EMBL" id="KAF5909976.1"/>
    </source>
</evidence>
<reference evidence="1" key="1">
    <citation type="submission" date="2020-07" db="EMBL/GenBank/DDBJ databases">
        <title>Clarias magur genome sequencing, assembly and annotation.</title>
        <authorList>
            <person name="Kushwaha B."/>
            <person name="Kumar R."/>
            <person name="Das P."/>
            <person name="Joshi C.G."/>
            <person name="Kumar D."/>
            <person name="Nagpure N.S."/>
            <person name="Pandey M."/>
            <person name="Agarwal S."/>
            <person name="Srivastava S."/>
            <person name="Singh M."/>
            <person name="Sahoo L."/>
            <person name="Jayasankar P."/>
            <person name="Meher P.K."/>
            <person name="Koringa P.G."/>
            <person name="Iquebal M.A."/>
            <person name="Das S.P."/>
            <person name="Bit A."/>
            <person name="Patnaik S."/>
            <person name="Patel N."/>
            <person name="Shah T.M."/>
            <person name="Hinsu A."/>
            <person name="Jena J.K."/>
        </authorList>
    </citation>
    <scope>NUCLEOTIDE SEQUENCE</scope>
    <source>
        <strain evidence="1">CIFAMagur01</strain>
        <tissue evidence="1">Testis</tissue>
    </source>
</reference>
<proteinExistence type="predicted"/>
<name>A0A8J4XHH5_CLAMG</name>
<gene>
    <name evidence="1" type="primary">purA</name>
    <name evidence="1" type="ORF">DAT39_000028</name>
</gene>
<comment type="caution">
    <text evidence="1">The sequence shown here is derived from an EMBL/GenBank/DDBJ whole genome shotgun (WGS) entry which is preliminary data.</text>
</comment>
<sequence length="77" mass="8814">MDGRELRPGSPNYNCVKEAVVRQHRCSHRRRLGRLTPGVREAPVLLEKALEMGKGFVTKLTEWDRDSQHICSCPLNN</sequence>
<protein>
    <submittedName>
        <fullName evidence="1">Adenylosuccinate synthetase</fullName>
    </submittedName>
</protein>